<comment type="similarity">
    <text evidence="2">Belongs to the oligopeptide OPT transporter family.</text>
</comment>
<proteinExistence type="inferred from homology"/>
<keyword evidence="5" id="KW-0571">Peptide transport</keyword>
<keyword evidence="8 9" id="KW-0472">Membrane</keyword>
<evidence type="ECO:0000256" key="8">
    <source>
        <dbReference type="ARBA" id="ARBA00023136"/>
    </source>
</evidence>
<keyword evidence="4 9" id="KW-0812">Transmembrane</keyword>
<keyword evidence="11" id="KW-1185">Reference proteome</keyword>
<feature type="transmembrane region" description="Helical" evidence="9">
    <location>
        <begin position="22"/>
        <end position="44"/>
    </location>
</feature>
<keyword evidence="7 9" id="KW-1133">Transmembrane helix</keyword>
<keyword evidence="3" id="KW-0813">Transport</keyword>
<feature type="non-terminal residue" evidence="10">
    <location>
        <position position="275"/>
    </location>
</feature>
<dbReference type="GO" id="GO:0016020">
    <property type="term" value="C:membrane"/>
    <property type="evidence" value="ECO:0007669"/>
    <property type="project" value="UniProtKB-SubCell"/>
</dbReference>
<evidence type="ECO:0000256" key="5">
    <source>
        <dbReference type="ARBA" id="ARBA00022856"/>
    </source>
</evidence>
<feature type="transmembrane region" description="Helical" evidence="9">
    <location>
        <begin position="228"/>
        <end position="247"/>
    </location>
</feature>
<protein>
    <submittedName>
        <fullName evidence="10">Uncharacterized protein</fullName>
    </submittedName>
</protein>
<reference evidence="10" key="1">
    <citation type="journal article" date="2020" name="Fungal Divers.">
        <title>Resolving the Mortierellaceae phylogeny through synthesis of multi-gene phylogenetics and phylogenomics.</title>
        <authorList>
            <person name="Vandepol N."/>
            <person name="Liber J."/>
            <person name="Desiro A."/>
            <person name="Na H."/>
            <person name="Kennedy M."/>
            <person name="Barry K."/>
            <person name="Grigoriev I.V."/>
            <person name="Miller A.N."/>
            <person name="O'Donnell K."/>
            <person name="Stajich J.E."/>
            <person name="Bonito G."/>
        </authorList>
    </citation>
    <scope>NUCLEOTIDE SEQUENCE</scope>
    <source>
        <strain evidence="10">NRRL 6426</strain>
    </source>
</reference>
<comment type="caution">
    <text evidence="10">The sequence shown here is derived from an EMBL/GenBank/DDBJ whole genome shotgun (WGS) entry which is preliminary data.</text>
</comment>
<evidence type="ECO:0000256" key="4">
    <source>
        <dbReference type="ARBA" id="ARBA00022692"/>
    </source>
</evidence>
<feature type="transmembrane region" description="Helical" evidence="9">
    <location>
        <begin position="165"/>
        <end position="185"/>
    </location>
</feature>
<dbReference type="InterPro" id="IPR004648">
    <property type="entry name" value="Oligpept_transpt"/>
</dbReference>
<dbReference type="Proteomes" id="UP000748756">
    <property type="component" value="Unassembled WGS sequence"/>
</dbReference>
<dbReference type="PANTHER" id="PTHR22601">
    <property type="entry name" value="ISP4 LIKE PROTEIN"/>
    <property type="match status" value="1"/>
</dbReference>
<evidence type="ECO:0000256" key="6">
    <source>
        <dbReference type="ARBA" id="ARBA00022927"/>
    </source>
</evidence>
<evidence type="ECO:0000313" key="10">
    <source>
        <dbReference type="EMBL" id="KAF9141795.1"/>
    </source>
</evidence>
<evidence type="ECO:0000256" key="9">
    <source>
        <dbReference type="SAM" id="Phobius"/>
    </source>
</evidence>
<evidence type="ECO:0000256" key="1">
    <source>
        <dbReference type="ARBA" id="ARBA00004141"/>
    </source>
</evidence>
<dbReference type="Pfam" id="PF03169">
    <property type="entry name" value="OPT"/>
    <property type="match status" value="2"/>
</dbReference>
<comment type="subcellular location">
    <subcellularLocation>
        <location evidence="1">Membrane</location>
        <topology evidence="1">Multi-pass membrane protein</topology>
    </subcellularLocation>
</comment>
<accession>A0A9P5RQC5</accession>
<evidence type="ECO:0000313" key="11">
    <source>
        <dbReference type="Proteomes" id="UP000748756"/>
    </source>
</evidence>
<dbReference type="GO" id="GO:0015031">
    <property type="term" value="P:protein transport"/>
    <property type="evidence" value="ECO:0007669"/>
    <property type="project" value="UniProtKB-KW"/>
</dbReference>
<dbReference type="GO" id="GO:0035673">
    <property type="term" value="F:oligopeptide transmembrane transporter activity"/>
    <property type="evidence" value="ECO:0007669"/>
    <property type="project" value="InterPro"/>
</dbReference>
<name>A0A9P5RQC5_9FUNG</name>
<evidence type="ECO:0000256" key="2">
    <source>
        <dbReference type="ARBA" id="ARBA00008807"/>
    </source>
</evidence>
<sequence length="275" mass="31073">MTNSVLDPVKYEEYGPLRMDSFFALTYGIGSAGLTATLTHVALYRGKEMLDRWRAAIVLKVVRDAVPGLAGNVNFLCREMELLSLVLPLGVTHHRLHLCAPRWDRPSRDQPTTRAQRDYRVRDWIPDAGSSDANVTFKAYGYITNVQALQFTQDLKLGQYTKIPLMTMFWVQVISSVIAGIINLATTEWLLRVQLNICTKAGCSWTCRNTSRAIGPGRMFGLGTQYSIIQWALVIAAFLPLPVRWLCRRHPRVKWLKMIHFPVLLAATSNMPPAQ</sequence>
<keyword evidence="6" id="KW-0653">Protein transport</keyword>
<dbReference type="AlphaFoldDB" id="A0A9P5RQC5"/>
<dbReference type="EMBL" id="JAAAUQ010001203">
    <property type="protein sequence ID" value="KAF9141795.1"/>
    <property type="molecule type" value="Genomic_DNA"/>
</dbReference>
<organism evidence="10 11">
    <name type="scientific">Linnemannia schmuckeri</name>
    <dbReference type="NCBI Taxonomy" id="64567"/>
    <lineage>
        <taxon>Eukaryota</taxon>
        <taxon>Fungi</taxon>
        <taxon>Fungi incertae sedis</taxon>
        <taxon>Mucoromycota</taxon>
        <taxon>Mortierellomycotina</taxon>
        <taxon>Mortierellomycetes</taxon>
        <taxon>Mortierellales</taxon>
        <taxon>Mortierellaceae</taxon>
        <taxon>Linnemannia</taxon>
    </lineage>
</organism>
<evidence type="ECO:0000256" key="7">
    <source>
        <dbReference type="ARBA" id="ARBA00022989"/>
    </source>
</evidence>
<dbReference type="InterPro" id="IPR004813">
    <property type="entry name" value="OPT"/>
</dbReference>
<evidence type="ECO:0000256" key="3">
    <source>
        <dbReference type="ARBA" id="ARBA00022448"/>
    </source>
</evidence>
<dbReference type="OrthoDB" id="9986677at2759"/>
<gene>
    <name evidence="10" type="ORF">BG015_001168</name>
</gene>